<evidence type="ECO:0000256" key="5">
    <source>
        <dbReference type="ARBA" id="ARBA00023239"/>
    </source>
</evidence>
<evidence type="ECO:0000256" key="2">
    <source>
        <dbReference type="ARBA" id="ARBA00009533"/>
    </source>
</evidence>
<evidence type="ECO:0000313" key="9">
    <source>
        <dbReference type="Proteomes" id="UP000559010"/>
    </source>
</evidence>
<evidence type="ECO:0000256" key="7">
    <source>
        <dbReference type="RuleBase" id="RU000382"/>
    </source>
</evidence>
<sequence length="470" mass="52377">MSELQKQMLSELQDESLFKKAESFGLEYLSKVLDRNVYPTEEALENLSAFEEKLPDDTGNAHEVIEMLHKYGSPATVAQVGGRYFGFVNGSVVPAGLAAKNLSIFWDQNTAMQVLSPISSKLETVVQKWLTQLFGLPDRTVAGFVSGTSMANFCGLAAARYRVLQNNNWDFNENGLFGAPKIRVVTGKDAHSTVLKAIALNGLGKGNIEWVDTEEEGRIIPDKIPELDSNTILILQAGNVNSGSFDDFSSICEKARSQGAWIHIDGAFGLWAGATKKLKHLTKGFEHANSWAVDGHKTLNTPYDSGIIMCDDQEALMSSLHMSGGYIIQGKDRDGMFYTPEMSRRARIIELWATFKYLGKNGVDQMVYNLNQRAIQFANEISKAEGFSVLNEVVFNQVIVQCETEELTNKVIEEVQKLRECWVGGSIWKGKRVIRISVCSWVTNKEDITRSVNSFIKAREIAYKQIQLTE</sequence>
<accession>A0A848IWG8</accession>
<evidence type="ECO:0000256" key="4">
    <source>
        <dbReference type="ARBA" id="ARBA00022898"/>
    </source>
</evidence>
<dbReference type="RefSeq" id="WP_169678231.1">
    <property type="nucleotide sequence ID" value="NZ_JABBNU010000002.1"/>
</dbReference>
<keyword evidence="8" id="KW-0808">Transferase</keyword>
<dbReference type="InterPro" id="IPR010977">
    <property type="entry name" value="Aromatic_deC"/>
</dbReference>
<dbReference type="GO" id="GO:0019752">
    <property type="term" value="P:carboxylic acid metabolic process"/>
    <property type="evidence" value="ECO:0007669"/>
    <property type="project" value="InterPro"/>
</dbReference>
<keyword evidence="9" id="KW-1185">Reference proteome</keyword>
<dbReference type="AlphaFoldDB" id="A0A848IWG8"/>
<dbReference type="GO" id="GO:0008483">
    <property type="term" value="F:transaminase activity"/>
    <property type="evidence" value="ECO:0007669"/>
    <property type="project" value="UniProtKB-KW"/>
</dbReference>
<dbReference type="Pfam" id="PF00282">
    <property type="entry name" value="Pyridoxal_deC"/>
    <property type="match status" value="1"/>
</dbReference>
<organism evidence="8 9">
    <name type="scientific">Marinigracilibium pacificum</name>
    <dbReference type="NCBI Taxonomy" id="2729599"/>
    <lineage>
        <taxon>Bacteria</taxon>
        <taxon>Pseudomonadati</taxon>
        <taxon>Bacteroidota</taxon>
        <taxon>Cytophagia</taxon>
        <taxon>Cytophagales</taxon>
        <taxon>Flammeovirgaceae</taxon>
        <taxon>Marinigracilibium</taxon>
    </lineage>
</organism>
<evidence type="ECO:0000256" key="3">
    <source>
        <dbReference type="ARBA" id="ARBA00022793"/>
    </source>
</evidence>
<evidence type="ECO:0000256" key="1">
    <source>
        <dbReference type="ARBA" id="ARBA00001933"/>
    </source>
</evidence>
<dbReference type="GO" id="GO:0030170">
    <property type="term" value="F:pyridoxal phosphate binding"/>
    <property type="evidence" value="ECO:0007669"/>
    <property type="project" value="InterPro"/>
</dbReference>
<name>A0A848IWG8_9BACT</name>
<dbReference type="InterPro" id="IPR015422">
    <property type="entry name" value="PyrdxlP-dep_Trfase_small"/>
</dbReference>
<dbReference type="GO" id="GO:0016831">
    <property type="term" value="F:carboxy-lyase activity"/>
    <property type="evidence" value="ECO:0007669"/>
    <property type="project" value="UniProtKB-KW"/>
</dbReference>
<reference evidence="8 9" key="1">
    <citation type="submission" date="2020-04" db="EMBL/GenBank/DDBJ databases">
        <title>Flammeovirgaceae bacterium KN852 isolated from deep sea.</title>
        <authorList>
            <person name="Zhang D.-C."/>
        </authorList>
    </citation>
    <scope>NUCLEOTIDE SEQUENCE [LARGE SCALE GENOMIC DNA]</scope>
    <source>
        <strain evidence="8 9">KN852</strain>
    </source>
</reference>
<dbReference type="Gene3D" id="3.90.1150.10">
    <property type="entry name" value="Aspartate Aminotransferase, domain 1"/>
    <property type="match status" value="1"/>
</dbReference>
<dbReference type="Gene3D" id="3.40.640.10">
    <property type="entry name" value="Type I PLP-dependent aspartate aminotransferase-like (Major domain)"/>
    <property type="match status" value="1"/>
</dbReference>
<dbReference type="InterPro" id="IPR015424">
    <property type="entry name" value="PyrdxlP-dep_Trfase"/>
</dbReference>
<proteinExistence type="inferred from homology"/>
<keyword evidence="5 7" id="KW-0456">Lyase</keyword>
<comment type="caution">
    <text evidence="8">The sequence shown here is derived from an EMBL/GenBank/DDBJ whole genome shotgun (WGS) entry which is preliminary data.</text>
</comment>
<dbReference type="Proteomes" id="UP000559010">
    <property type="component" value="Unassembled WGS sequence"/>
</dbReference>
<gene>
    <name evidence="8" type="ORF">HH304_04305</name>
</gene>
<dbReference type="PANTHER" id="PTHR11999">
    <property type="entry name" value="GROUP II PYRIDOXAL-5-PHOSPHATE DECARBOXYLASE"/>
    <property type="match status" value="1"/>
</dbReference>
<dbReference type="InterPro" id="IPR002129">
    <property type="entry name" value="PyrdxlP-dep_de-COase"/>
</dbReference>
<feature type="modified residue" description="N6-(pyridoxal phosphate)lysine" evidence="6">
    <location>
        <position position="297"/>
    </location>
</feature>
<dbReference type="EMBL" id="JABBNU010000002">
    <property type="protein sequence ID" value="NMM47611.1"/>
    <property type="molecule type" value="Genomic_DNA"/>
</dbReference>
<evidence type="ECO:0000256" key="6">
    <source>
        <dbReference type="PIRSR" id="PIRSR602129-50"/>
    </source>
</evidence>
<evidence type="ECO:0000313" key="8">
    <source>
        <dbReference type="EMBL" id="NMM47611.1"/>
    </source>
</evidence>
<comment type="similarity">
    <text evidence="2 7">Belongs to the group II decarboxylase family.</text>
</comment>
<protein>
    <submittedName>
        <fullName evidence="8">Aspartate aminotransferase family protein</fullName>
    </submittedName>
</protein>
<dbReference type="InterPro" id="IPR015421">
    <property type="entry name" value="PyrdxlP-dep_Trfase_major"/>
</dbReference>
<keyword evidence="8" id="KW-0032">Aminotransferase</keyword>
<dbReference type="PANTHER" id="PTHR11999:SF70">
    <property type="entry name" value="MIP05841P"/>
    <property type="match status" value="1"/>
</dbReference>
<comment type="cofactor">
    <cofactor evidence="1 6 7">
        <name>pyridoxal 5'-phosphate</name>
        <dbReference type="ChEBI" id="CHEBI:597326"/>
    </cofactor>
</comment>
<dbReference type="SUPFAM" id="SSF53383">
    <property type="entry name" value="PLP-dependent transferases"/>
    <property type="match status" value="1"/>
</dbReference>
<keyword evidence="4 6" id="KW-0663">Pyridoxal phosphate</keyword>
<keyword evidence="3" id="KW-0210">Decarboxylase</keyword>